<dbReference type="PANTHER" id="PTHR45615:SF80">
    <property type="entry name" value="GRIP DOMAIN-CONTAINING PROTEIN"/>
    <property type="match status" value="1"/>
</dbReference>
<dbReference type="EMBL" id="CAJNIZ010043338">
    <property type="protein sequence ID" value="CAE7657741.1"/>
    <property type="molecule type" value="Genomic_DNA"/>
</dbReference>
<reference evidence="4" key="1">
    <citation type="submission" date="2021-02" db="EMBL/GenBank/DDBJ databases">
        <authorList>
            <person name="Dougan E. K."/>
            <person name="Rhodes N."/>
            <person name="Thang M."/>
            <person name="Chan C."/>
        </authorList>
    </citation>
    <scope>NUCLEOTIDE SEQUENCE</scope>
</reference>
<feature type="compositionally biased region" description="Basic and acidic residues" evidence="1">
    <location>
        <begin position="1519"/>
        <end position="1534"/>
    </location>
</feature>
<feature type="region of interest" description="Disordered" evidence="1">
    <location>
        <begin position="1504"/>
        <end position="1542"/>
    </location>
</feature>
<dbReference type="InterPro" id="IPR018247">
    <property type="entry name" value="EF_Hand_1_Ca_BS"/>
</dbReference>
<feature type="compositionally biased region" description="Basic and acidic residues" evidence="1">
    <location>
        <begin position="175"/>
        <end position="204"/>
    </location>
</feature>
<feature type="compositionally biased region" description="Basic and acidic residues" evidence="1">
    <location>
        <begin position="264"/>
        <end position="279"/>
    </location>
</feature>
<evidence type="ECO:0000313" key="4">
    <source>
        <dbReference type="EMBL" id="CAE7657741.1"/>
    </source>
</evidence>
<evidence type="ECO:0000313" key="5">
    <source>
        <dbReference type="Proteomes" id="UP000649617"/>
    </source>
</evidence>
<keyword evidence="2" id="KW-1133">Transmembrane helix</keyword>
<comment type="caution">
    <text evidence="4">The sequence shown here is derived from an EMBL/GenBank/DDBJ whole genome shotgun (WGS) entry which is preliminary data.</text>
</comment>
<dbReference type="Gene3D" id="1.10.287.110">
    <property type="entry name" value="DnaJ domain"/>
    <property type="match status" value="1"/>
</dbReference>
<dbReference type="CDD" id="cd06257">
    <property type="entry name" value="DnaJ"/>
    <property type="match status" value="1"/>
</dbReference>
<evidence type="ECO:0000259" key="3">
    <source>
        <dbReference type="PROSITE" id="PS50222"/>
    </source>
</evidence>
<keyword evidence="5" id="KW-1185">Reference proteome</keyword>
<feature type="region of interest" description="Disordered" evidence="1">
    <location>
        <begin position="1695"/>
        <end position="1727"/>
    </location>
</feature>
<dbReference type="InterPro" id="IPR036869">
    <property type="entry name" value="J_dom_sf"/>
</dbReference>
<keyword evidence="2" id="KW-0472">Membrane</keyword>
<feature type="region of interest" description="Disordered" evidence="1">
    <location>
        <begin position="57"/>
        <end position="83"/>
    </location>
</feature>
<feature type="compositionally biased region" description="Pro residues" evidence="1">
    <location>
        <begin position="280"/>
        <end position="295"/>
    </location>
</feature>
<accession>A0A812W0H2</accession>
<dbReference type="GO" id="GO:0005509">
    <property type="term" value="F:calcium ion binding"/>
    <property type="evidence" value="ECO:0007669"/>
    <property type="project" value="InterPro"/>
</dbReference>
<dbReference type="OrthoDB" id="445452at2759"/>
<dbReference type="PROSITE" id="PS00018">
    <property type="entry name" value="EF_HAND_1"/>
    <property type="match status" value="1"/>
</dbReference>
<feature type="region of interest" description="Disordered" evidence="1">
    <location>
        <begin position="175"/>
        <end position="326"/>
    </location>
</feature>
<protein>
    <submittedName>
        <fullName evidence="4">Esyt3 protein</fullName>
    </submittedName>
</protein>
<feature type="domain" description="EF-hand" evidence="3">
    <location>
        <begin position="1664"/>
        <end position="1699"/>
    </location>
</feature>
<feature type="compositionally biased region" description="Polar residues" evidence="1">
    <location>
        <begin position="306"/>
        <end position="322"/>
    </location>
</feature>
<dbReference type="Proteomes" id="UP000649617">
    <property type="component" value="Unassembled WGS sequence"/>
</dbReference>
<feature type="compositionally biased region" description="Basic and acidic residues" evidence="1">
    <location>
        <begin position="215"/>
        <end position="227"/>
    </location>
</feature>
<dbReference type="PANTHER" id="PTHR45615">
    <property type="entry name" value="MYOSIN HEAVY CHAIN, NON-MUSCLE"/>
    <property type="match status" value="1"/>
</dbReference>
<feature type="compositionally biased region" description="Basic and acidic residues" evidence="1">
    <location>
        <begin position="1425"/>
        <end position="1436"/>
    </location>
</feature>
<evidence type="ECO:0000256" key="1">
    <source>
        <dbReference type="SAM" id="MobiDB-lite"/>
    </source>
</evidence>
<dbReference type="InterPro" id="IPR001623">
    <property type="entry name" value="DnaJ_domain"/>
</dbReference>
<feature type="region of interest" description="Disordered" evidence="1">
    <location>
        <begin position="1421"/>
        <end position="1445"/>
    </location>
</feature>
<organism evidence="4 5">
    <name type="scientific">Symbiodinium pilosum</name>
    <name type="common">Dinoflagellate</name>
    <dbReference type="NCBI Taxonomy" id="2952"/>
    <lineage>
        <taxon>Eukaryota</taxon>
        <taxon>Sar</taxon>
        <taxon>Alveolata</taxon>
        <taxon>Dinophyceae</taxon>
        <taxon>Suessiales</taxon>
        <taxon>Symbiodiniaceae</taxon>
        <taxon>Symbiodinium</taxon>
    </lineage>
</organism>
<feature type="region of interest" description="Disordered" evidence="1">
    <location>
        <begin position="754"/>
        <end position="779"/>
    </location>
</feature>
<dbReference type="PROSITE" id="PS50222">
    <property type="entry name" value="EF_HAND_2"/>
    <property type="match status" value="1"/>
</dbReference>
<sequence>MVAGRPAGPAAVSAAKSSMRLEESACQSCGEGAAQEPWQIKAKELEAIAAAHRLSRVKRKDEVEMSEPQHGGYPPTEAEANPSWDHFRELHRREEQRFEEMKQQELRKLEQEREEIRKRRQEQAEWEQAMRQKIAEEAEQLDAARKAQIEAEEQQEKRWKEGVRRCKEIKQQELRRLQHEHEEARKRKQEQEDWEQAMRRKFAEEAEFLSAARKAAQDGKEPHREQGDSGLPNRQASQRARCEPEAKARISTPPVARSGGVQRGHHEGSSWHHHQEEPSPPRYSRPSAPSAPSPPGRHRAGKSRASAGSRNGQVDMRSSGSAEMQAAKAAAMRQLIMLKQNPSKEARHKGFKDLLRMWHPDKNPGSPEVATTVFQMIQSERGATDSQKRSSRTVMLVAEVLTFLHFLRFALAGLQPLHGGQNRACRGISHSGAWEVGPDKAVEGWSADNLDQCKEICTGPCQAIQYVAARKICRLWNVPVLHSVSMPGSECYVKSPAVGGGSGLKSLKPKLAHCLSFAKDGCAALLHRVDCLSSKDASLRDGEADPCVWCGGNDCHGDSHSGCTSFSMLGSTTANTVSANAFESIGALEDGRAGLTEKGLRIGGEACVWCGGKPCTSDNDNLCEPSDWLQRGEGVVFKKASSTEYRKTAQCFHHGTPFEVDDVQCLSLKLEGCNNIRDKQECLRSKDGRPFIRVAGFKVQSQPCVWCGGKPCHSNNDNLCEPYDFIKHGAGQAFRDLPGPRLVAGCESGQPSWHPMGSDDAHLQQAAKSPGGTQHAKAAQQAAATAIGEPSLQNIGQDCWYECKQSSGFCDFCGRGNACCRKGYDADSPKECRGNLSFKTWHHECVVPAAKEEADSAAISPAGNPATPSATHMHQTGVAAGQSPQQVALESPVAAPFLQNIGQDCWYECKQTSGFCDFCGRGNACCRKSYGADSPKECRGNLSFTTWHHECVVPDHSQSGMAYQQVAHAAEAAAVSAAAAGAAAGAQAHQAAVAAEQLATQNGIPPEVAAQVAAAGVEQGADEIKAGTKQEQVAEVAQTAAEVAAQAGLGFEQQAKAAAIAAGSAAAKVGLPAADAASIAAAGAASASNAAGDGQDSALAAAAAAAHTAAAAAGESGEALIGTITTSVAKAAASAGMDTNAQLHEAVKSARTYAAAASLSVADAEKSALQTMHALHQTQPGANQVQSPSSATLTIMPGIPPAAMATPTVLPASMPAVPTVAPLEVKTAAVPAAEKTTPKPTPEQLAFQAASKAAATSPEATLQAAKEAAIHAGSSTEQAAEIARAATFAVEGGSASGPAGAAIAPLAEGTKQAKAEEHTFPKSPAEVDAAEAGAEAARGAAAEGKRPAEQAEAAAVAAGKTALNGGMTMVGAEEAARSAAVRAATNAGLDAEEAGLVGTSAAEEAAASGAFTAHDIVVSSAPKPKKAESQAAEPEKPGAVAGIKAKEASDAAEIMADVTADDSCSGECGKGPWHHGTVWALVAAALLVMLACCASTFLLTGRRRKGERSVAIESPAPADVEKPEEAPLISERHSQQGPASPLANQALLQPPQANAAVAPASVVRISAPQTLPTSLPPGTPYMHPSAAITPLAYTPSAQISPLSAPYVSYALPSAAPVATTGLAAAPAMHIAPARYVSYGERPAPNGAVPAATAATASAAGAAPAATASAMALFDALDANGDGVLDAAELAQLQGQGRDVGHMPSQPSPAPRPLLSEPVASHSAFRAY</sequence>
<name>A0A812W0H2_SYMPI</name>
<evidence type="ECO:0000256" key="2">
    <source>
        <dbReference type="SAM" id="Phobius"/>
    </source>
</evidence>
<proteinExistence type="predicted"/>
<keyword evidence="2" id="KW-0812">Transmembrane</keyword>
<feature type="transmembrane region" description="Helical" evidence="2">
    <location>
        <begin position="1478"/>
        <end position="1499"/>
    </location>
</feature>
<gene>
    <name evidence="4" type="primary">Esyt3</name>
    <name evidence="4" type="ORF">SPIL2461_LOCUS17726</name>
</gene>
<dbReference type="InterPro" id="IPR002048">
    <property type="entry name" value="EF_hand_dom"/>
</dbReference>